<dbReference type="InterPro" id="IPR053790">
    <property type="entry name" value="P5CR-like_CS"/>
</dbReference>
<keyword evidence="2" id="KW-0521">NADP</keyword>
<dbReference type="Gene3D" id="1.10.3730.10">
    <property type="entry name" value="ProC C-terminal domain-like"/>
    <property type="match status" value="1"/>
</dbReference>
<protein>
    <recommendedName>
        <fullName evidence="7">Pyrroline-5-carboxylate reductase</fullName>
    </recommendedName>
</protein>
<dbReference type="HAMAP" id="MF_01925">
    <property type="entry name" value="P5C_reductase"/>
    <property type="match status" value="1"/>
</dbReference>
<dbReference type="NCBIfam" id="TIGR00112">
    <property type="entry name" value="proC"/>
    <property type="match status" value="1"/>
</dbReference>
<evidence type="ECO:0000259" key="4">
    <source>
        <dbReference type="Pfam" id="PF03807"/>
    </source>
</evidence>
<dbReference type="PROSITE" id="PS00521">
    <property type="entry name" value="P5CR"/>
    <property type="match status" value="1"/>
</dbReference>
<dbReference type="PIRSF" id="PIRSF000193">
    <property type="entry name" value="Pyrrol-5-carb_rd"/>
    <property type="match status" value="1"/>
</dbReference>
<dbReference type="Pfam" id="PF03807">
    <property type="entry name" value="F420_oxidored"/>
    <property type="match status" value="1"/>
</dbReference>
<feature type="domain" description="Pyrroline-5-carboxylate reductase dimerisation" evidence="5">
    <location>
        <begin position="160"/>
        <end position="264"/>
    </location>
</feature>
<dbReference type="InterPro" id="IPR008927">
    <property type="entry name" value="6-PGluconate_DH-like_C_sf"/>
</dbReference>
<evidence type="ECO:0000256" key="1">
    <source>
        <dbReference type="ARBA" id="ARBA00005525"/>
    </source>
</evidence>
<evidence type="ECO:0000256" key="2">
    <source>
        <dbReference type="ARBA" id="ARBA00022857"/>
    </source>
</evidence>
<dbReference type="SUPFAM" id="SSF48179">
    <property type="entry name" value="6-phosphogluconate dehydrogenase C-terminal domain-like"/>
    <property type="match status" value="1"/>
</dbReference>
<dbReference type="InterPro" id="IPR036291">
    <property type="entry name" value="NAD(P)-bd_dom_sf"/>
</dbReference>
<dbReference type="GO" id="GO:0055129">
    <property type="term" value="P:L-proline biosynthetic process"/>
    <property type="evidence" value="ECO:0007669"/>
    <property type="project" value="TreeGrafter"/>
</dbReference>
<evidence type="ECO:0000259" key="5">
    <source>
        <dbReference type="Pfam" id="PF14748"/>
    </source>
</evidence>
<feature type="domain" description="Pyrroline-5-carboxylate reductase catalytic N-terminal" evidence="4">
    <location>
        <begin position="2"/>
        <end position="97"/>
    </location>
</feature>
<dbReference type="EMBL" id="UINC01000172">
    <property type="protein sequence ID" value="SUZ50470.1"/>
    <property type="molecule type" value="Genomic_DNA"/>
</dbReference>
<proteinExistence type="inferred from homology"/>
<evidence type="ECO:0008006" key="7">
    <source>
        <dbReference type="Google" id="ProtNLM"/>
    </source>
</evidence>
<keyword evidence="3" id="KW-0560">Oxidoreductase</keyword>
<name>A0A381N755_9ZZZZ</name>
<dbReference type="InterPro" id="IPR028939">
    <property type="entry name" value="P5C_Rdtase_cat_N"/>
</dbReference>
<comment type="similarity">
    <text evidence="1">Belongs to the pyrroline-5-carboxylate reductase family.</text>
</comment>
<dbReference type="Pfam" id="PF14748">
    <property type="entry name" value="P5CR_dimer"/>
    <property type="match status" value="1"/>
</dbReference>
<dbReference type="AlphaFoldDB" id="A0A381N755"/>
<dbReference type="InterPro" id="IPR029036">
    <property type="entry name" value="P5CR_dimer"/>
</dbReference>
<reference evidence="6" key="1">
    <citation type="submission" date="2018-05" db="EMBL/GenBank/DDBJ databases">
        <authorList>
            <person name="Lanie J.A."/>
            <person name="Ng W.-L."/>
            <person name="Kazmierczak K.M."/>
            <person name="Andrzejewski T.M."/>
            <person name="Davidsen T.M."/>
            <person name="Wayne K.J."/>
            <person name="Tettelin H."/>
            <person name="Glass J.I."/>
            <person name="Rusch D."/>
            <person name="Podicherti R."/>
            <person name="Tsui H.-C.T."/>
            <person name="Winkler M.E."/>
        </authorList>
    </citation>
    <scope>NUCLEOTIDE SEQUENCE</scope>
</reference>
<evidence type="ECO:0000313" key="6">
    <source>
        <dbReference type="EMBL" id="SUZ50470.1"/>
    </source>
</evidence>
<dbReference type="FunFam" id="1.10.3730.10:FF:000001">
    <property type="entry name" value="Pyrroline-5-carboxylate reductase"/>
    <property type="match status" value="1"/>
</dbReference>
<gene>
    <name evidence="6" type="ORF">METZ01_LOCUS3324</name>
</gene>
<accession>A0A381N755</accession>
<dbReference type="Gene3D" id="3.40.50.720">
    <property type="entry name" value="NAD(P)-binding Rossmann-like Domain"/>
    <property type="match status" value="1"/>
</dbReference>
<evidence type="ECO:0000256" key="3">
    <source>
        <dbReference type="ARBA" id="ARBA00023002"/>
    </source>
</evidence>
<dbReference type="GO" id="GO:0004735">
    <property type="term" value="F:pyrroline-5-carboxylate reductase activity"/>
    <property type="evidence" value="ECO:0007669"/>
    <property type="project" value="InterPro"/>
</dbReference>
<dbReference type="InterPro" id="IPR000304">
    <property type="entry name" value="Pyrroline-COOH_reductase"/>
</dbReference>
<dbReference type="PANTHER" id="PTHR11645">
    <property type="entry name" value="PYRROLINE-5-CARBOXYLATE REDUCTASE"/>
    <property type="match status" value="1"/>
</dbReference>
<dbReference type="SUPFAM" id="SSF51735">
    <property type="entry name" value="NAD(P)-binding Rossmann-fold domains"/>
    <property type="match status" value="1"/>
</dbReference>
<organism evidence="6">
    <name type="scientific">marine metagenome</name>
    <dbReference type="NCBI Taxonomy" id="408172"/>
    <lineage>
        <taxon>unclassified sequences</taxon>
        <taxon>metagenomes</taxon>
        <taxon>ecological metagenomes</taxon>
    </lineage>
</organism>
<sequence>MRLGIIGGGNMGGAILHALVKAEAVSPENILLIEPDKEKRDNLTKTANCVSQAEIDETIRGYDLLLIAVKPQAATPAMELLAQWILPHQLVISVMAGISLETMQSALVQTKLVRVMPNIPTLISEGMSIFFASTEVDKEEREWVKTLFSACGKCLEAKDEDAIDAATAISGSGPGYLFYFAEQMTASAKSLGFSETDAKLLVQNTIRGATLLWESQQVSPETLRQQVSSPGGTTLAALNHFQENNVGESIKDGIQLAYKRAKELSS</sequence>
<dbReference type="PANTHER" id="PTHR11645:SF0">
    <property type="entry name" value="PYRROLINE-5-CARBOXYLATE REDUCTASE 3"/>
    <property type="match status" value="1"/>
</dbReference>